<dbReference type="EMBL" id="PDKN01000003">
    <property type="protein sequence ID" value="RXJ57922.1"/>
    <property type="molecule type" value="Genomic_DNA"/>
</dbReference>
<dbReference type="AlphaFoldDB" id="A0A4Q0XQI1"/>
<proteinExistence type="predicted"/>
<sequence>MHKALELFKDLFQPFENIAILHINNDMDFLNPVIEKVAKNLNGQVKQLPFKQEKDARLKGSAREYEYIILSDILTHCPHKEKILGLMYKALENSANIIILEKKSHNNEDEIRTLLDNASFVAINNIDDLFDEYHCFTAKKLHMWGSGL</sequence>
<dbReference type="Proteomes" id="UP000290657">
    <property type="component" value="Unassembled WGS sequence"/>
</dbReference>
<dbReference type="InterPro" id="IPR029063">
    <property type="entry name" value="SAM-dependent_MTases_sf"/>
</dbReference>
<keyword evidence="2" id="KW-1185">Reference proteome</keyword>
<accession>A0A4Q0XQI1</accession>
<comment type="caution">
    <text evidence="1">The sequence shown here is derived from an EMBL/GenBank/DDBJ whole genome shotgun (WGS) entry which is preliminary data.</text>
</comment>
<dbReference type="OrthoDB" id="5343550at2"/>
<evidence type="ECO:0000313" key="2">
    <source>
        <dbReference type="Proteomes" id="UP000290657"/>
    </source>
</evidence>
<organism evidence="1 2">
    <name type="scientific">Candidatus Marinarcus aquaticus</name>
    <dbReference type="NCBI Taxonomy" id="2044504"/>
    <lineage>
        <taxon>Bacteria</taxon>
        <taxon>Pseudomonadati</taxon>
        <taxon>Campylobacterota</taxon>
        <taxon>Epsilonproteobacteria</taxon>
        <taxon>Campylobacterales</taxon>
        <taxon>Arcobacteraceae</taxon>
        <taxon>Candidatus Marinarcus</taxon>
    </lineage>
</organism>
<name>A0A4Q0XQI1_9BACT</name>
<reference evidence="1 2" key="1">
    <citation type="submission" date="2017-10" db="EMBL/GenBank/DDBJ databases">
        <title>Genomics of the genus Arcobacter.</title>
        <authorList>
            <person name="Perez-Cataluna A."/>
            <person name="Figueras M.J."/>
        </authorList>
    </citation>
    <scope>NUCLEOTIDE SEQUENCE [LARGE SCALE GENOMIC DNA]</scope>
    <source>
        <strain evidence="1 2">CECT 8987</strain>
    </source>
</reference>
<evidence type="ECO:0008006" key="3">
    <source>
        <dbReference type="Google" id="ProtNLM"/>
    </source>
</evidence>
<gene>
    <name evidence="1" type="ORF">CRV04_05295</name>
</gene>
<dbReference type="RefSeq" id="WP_128995785.1">
    <property type="nucleotide sequence ID" value="NZ_PDKN01000003.1"/>
</dbReference>
<protein>
    <recommendedName>
        <fullName evidence="3">Class I SAM-dependent methyltransferase</fullName>
    </recommendedName>
</protein>
<evidence type="ECO:0000313" key="1">
    <source>
        <dbReference type="EMBL" id="RXJ57922.1"/>
    </source>
</evidence>
<dbReference type="Gene3D" id="3.40.50.150">
    <property type="entry name" value="Vaccinia Virus protein VP39"/>
    <property type="match status" value="1"/>
</dbReference>